<sequence>MAKLNNFLSSDAYKKLEFYLSSKSSKPLHQVSRSINPKYNKIDKLDDVTRYNSANYNVNLYQNYPNRCGTPIKSSRKHHKPGYKFDISPKVRLVRDLFDESFSISPEKKKELFIKAVEAPLRASSAQPKILCHKGGAGRAVMNDFHIRETNPGFARNALGGYYTR</sequence>
<dbReference type="Proteomes" id="UP001162131">
    <property type="component" value="Unassembled WGS sequence"/>
</dbReference>
<dbReference type="EMBL" id="CAJZBQ010000060">
    <property type="protein sequence ID" value="CAG9334757.1"/>
    <property type="molecule type" value="Genomic_DNA"/>
</dbReference>
<keyword evidence="2" id="KW-1185">Reference proteome</keyword>
<accession>A0AAU9KCZ1</accession>
<gene>
    <name evidence="1" type="ORF">BSTOLATCC_MIC62342</name>
</gene>
<proteinExistence type="predicted"/>
<reference evidence="1" key="1">
    <citation type="submission" date="2021-09" db="EMBL/GenBank/DDBJ databases">
        <authorList>
            <consortium name="AG Swart"/>
            <person name="Singh M."/>
            <person name="Singh A."/>
            <person name="Seah K."/>
            <person name="Emmerich C."/>
        </authorList>
    </citation>
    <scope>NUCLEOTIDE SEQUENCE</scope>
    <source>
        <strain evidence="1">ATCC30299</strain>
    </source>
</reference>
<evidence type="ECO:0000313" key="1">
    <source>
        <dbReference type="EMBL" id="CAG9334757.1"/>
    </source>
</evidence>
<organism evidence="1 2">
    <name type="scientific">Blepharisma stoltei</name>
    <dbReference type="NCBI Taxonomy" id="1481888"/>
    <lineage>
        <taxon>Eukaryota</taxon>
        <taxon>Sar</taxon>
        <taxon>Alveolata</taxon>
        <taxon>Ciliophora</taxon>
        <taxon>Postciliodesmatophora</taxon>
        <taxon>Heterotrichea</taxon>
        <taxon>Heterotrichida</taxon>
        <taxon>Blepharismidae</taxon>
        <taxon>Blepharisma</taxon>
    </lineage>
</organism>
<comment type="caution">
    <text evidence="1">The sequence shown here is derived from an EMBL/GenBank/DDBJ whole genome shotgun (WGS) entry which is preliminary data.</text>
</comment>
<name>A0AAU9KCZ1_9CILI</name>
<protein>
    <submittedName>
        <fullName evidence="1">Uncharacterized protein</fullName>
    </submittedName>
</protein>
<dbReference type="AlphaFoldDB" id="A0AAU9KCZ1"/>
<evidence type="ECO:0000313" key="2">
    <source>
        <dbReference type="Proteomes" id="UP001162131"/>
    </source>
</evidence>